<name>A0A3N4L0D5_9PEZI</name>
<keyword evidence="3" id="KW-1185">Reference proteome</keyword>
<evidence type="ECO:0000313" key="3">
    <source>
        <dbReference type="Proteomes" id="UP000277580"/>
    </source>
</evidence>
<sequence>MSTYPTHYTTLTHNGISQDFPQKCDCGLYTGASARRHLVHDWEEKLHHMRRKKNRKNDPEYDELRGISLNFSQRIALEKIKYEKLGVKFSSINSPPGPHDSSISKSTVFKPGRRVRAIIEDMKMCSQFRQNEKMDWELTITHPIPMVTPPSSPKSSSNDTKSTKIWDRVTITPRVWGPLFPLDYKNEWDLIGYGPRDQQALDKATLSKENRYGDTRAIATSFSLIDQEI</sequence>
<protein>
    <submittedName>
        <fullName evidence="2">Uncharacterized protein</fullName>
    </submittedName>
</protein>
<dbReference type="Proteomes" id="UP000277580">
    <property type="component" value="Unassembled WGS sequence"/>
</dbReference>
<reference evidence="2 3" key="1">
    <citation type="journal article" date="2018" name="Nat. Ecol. Evol.">
        <title>Pezizomycetes genomes reveal the molecular basis of ectomycorrhizal truffle lifestyle.</title>
        <authorList>
            <person name="Murat C."/>
            <person name="Payen T."/>
            <person name="Noel B."/>
            <person name="Kuo A."/>
            <person name="Morin E."/>
            <person name="Chen J."/>
            <person name="Kohler A."/>
            <person name="Krizsan K."/>
            <person name="Balestrini R."/>
            <person name="Da Silva C."/>
            <person name="Montanini B."/>
            <person name="Hainaut M."/>
            <person name="Levati E."/>
            <person name="Barry K.W."/>
            <person name="Belfiori B."/>
            <person name="Cichocki N."/>
            <person name="Clum A."/>
            <person name="Dockter R.B."/>
            <person name="Fauchery L."/>
            <person name="Guy J."/>
            <person name="Iotti M."/>
            <person name="Le Tacon F."/>
            <person name="Lindquist E.A."/>
            <person name="Lipzen A."/>
            <person name="Malagnac F."/>
            <person name="Mello A."/>
            <person name="Molinier V."/>
            <person name="Miyauchi S."/>
            <person name="Poulain J."/>
            <person name="Riccioni C."/>
            <person name="Rubini A."/>
            <person name="Sitrit Y."/>
            <person name="Splivallo R."/>
            <person name="Traeger S."/>
            <person name="Wang M."/>
            <person name="Zifcakova L."/>
            <person name="Wipf D."/>
            <person name="Zambonelli A."/>
            <person name="Paolocci F."/>
            <person name="Nowrousian M."/>
            <person name="Ottonello S."/>
            <person name="Baldrian P."/>
            <person name="Spatafora J.W."/>
            <person name="Henrissat B."/>
            <person name="Nagy L.G."/>
            <person name="Aury J.M."/>
            <person name="Wincker P."/>
            <person name="Grigoriev I.V."/>
            <person name="Bonfante P."/>
            <person name="Martin F.M."/>
        </authorList>
    </citation>
    <scope>NUCLEOTIDE SEQUENCE [LARGE SCALE GENOMIC DNA]</scope>
    <source>
        <strain evidence="2 3">CCBAS932</strain>
    </source>
</reference>
<evidence type="ECO:0000313" key="2">
    <source>
        <dbReference type="EMBL" id="RPB16284.1"/>
    </source>
</evidence>
<dbReference type="InParanoid" id="A0A3N4L0D5"/>
<dbReference type="OrthoDB" id="5314221at2759"/>
<evidence type="ECO:0000256" key="1">
    <source>
        <dbReference type="SAM" id="MobiDB-lite"/>
    </source>
</evidence>
<organism evidence="2 3">
    <name type="scientific">Morchella conica CCBAS932</name>
    <dbReference type="NCBI Taxonomy" id="1392247"/>
    <lineage>
        <taxon>Eukaryota</taxon>
        <taxon>Fungi</taxon>
        <taxon>Dikarya</taxon>
        <taxon>Ascomycota</taxon>
        <taxon>Pezizomycotina</taxon>
        <taxon>Pezizomycetes</taxon>
        <taxon>Pezizales</taxon>
        <taxon>Morchellaceae</taxon>
        <taxon>Morchella</taxon>
    </lineage>
</organism>
<feature type="region of interest" description="Disordered" evidence="1">
    <location>
        <begin position="143"/>
        <end position="162"/>
    </location>
</feature>
<accession>A0A3N4L0D5</accession>
<proteinExistence type="predicted"/>
<gene>
    <name evidence="2" type="ORF">P167DRAFT_570528</name>
</gene>
<dbReference type="EMBL" id="ML119109">
    <property type="protein sequence ID" value="RPB16284.1"/>
    <property type="molecule type" value="Genomic_DNA"/>
</dbReference>
<dbReference type="AlphaFoldDB" id="A0A3N4L0D5"/>